<accession>A0A8A1LX79</accession>
<evidence type="ECO:0000313" key="1">
    <source>
        <dbReference type="EMBL" id="QSS57820.1"/>
    </source>
</evidence>
<gene>
    <name evidence="1" type="ORF">I7I53_12123</name>
</gene>
<organism evidence="1 2">
    <name type="scientific">Ajellomyces capsulatus (strain H88)</name>
    <name type="common">Darling's disease fungus</name>
    <name type="synonym">Histoplasma capsulatum</name>
    <dbReference type="NCBI Taxonomy" id="544711"/>
    <lineage>
        <taxon>Eukaryota</taxon>
        <taxon>Fungi</taxon>
        <taxon>Dikarya</taxon>
        <taxon>Ascomycota</taxon>
        <taxon>Pezizomycotina</taxon>
        <taxon>Eurotiomycetes</taxon>
        <taxon>Eurotiomycetidae</taxon>
        <taxon>Onygenales</taxon>
        <taxon>Ajellomycetaceae</taxon>
        <taxon>Histoplasma</taxon>
    </lineage>
</organism>
<evidence type="ECO:0000313" key="2">
    <source>
        <dbReference type="Proteomes" id="UP000663419"/>
    </source>
</evidence>
<protein>
    <submittedName>
        <fullName evidence="1">Uncharacterized protein</fullName>
    </submittedName>
</protein>
<reference evidence="1" key="1">
    <citation type="submission" date="2021-01" db="EMBL/GenBank/DDBJ databases">
        <title>Chromosome-level genome assembly of a human fungal pathogen reveals clustering of transcriptionally co-regulated genes.</title>
        <authorList>
            <person name="Voorhies M."/>
            <person name="Cohen S."/>
            <person name="Shea T.P."/>
            <person name="Petrus S."/>
            <person name="Munoz J.F."/>
            <person name="Poplawski S."/>
            <person name="Goldman W.E."/>
            <person name="Michael T."/>
            <person name="Cuomo C.A."/>
            <person name="Sil A."/>
            <person name="Beyhan S."/>
        </authorList>
    </citation>
    <scope>NUCLEOTIDE SEQUENCE</scope>
    <source>
        <strain evidence="1">H88</strain>
    </source>
</reference>
<dbReference type="Proteomes" id="UP000663419">
    <property type="component" value="Chromosome 6"/>
</dbReference>
<dbReference type="EMBL" id="CP069107">
    <property type="protein sequence ID" value="QSS57820.1"/>
    <property type="molecule type" value="Genomic_DNA"/>
</dbReference>
<sequence>MSPCSTRIEHKFGGAKHGTRFSANMAATSGAKTPRVQGCWQECGEPGVKAGDTGAEAWKREPTLSKAAAIPEVRLLPGYAGSQRRLARFTD</sequence>
<dbReference type="VEuPathDB" id="FungiDB:I7I53_12123"/>
<dbReference type="AlphaFoldDB" id="A0A8A1LX79"/>
<name>A0A8A1LX79_AJEC8</name>
<proteinExistence type="predicted"/>